<gene>
    <name evidence="10" type="ORF">R4Z09_17520</name>
</gene>
<protein>
    <recommendedName>
        <fullName evidence="2">carbonic anhydrase</fullName>
        <ecNumber evidence="2">4.2.1.1</ecNumber>
    </recommendedName>
</protein>
<evidence type="ECO:0000256" key="6">
    <source>
        <dbReference type="ARBA" id="ARBA00048348"/>
    </source>
</evidence>
<name>A0ABZ2C9L0_9BACI</name>
<dbReference type="SMART" id="SM01057">
    <property type="entry name" value="Carb_anhydrase"/>
    <property type="match status" value="1"/>
</dbReference>
<dbReference type="PROSITE" id="PS51257">
    <property type="entry name" value="PROKAR_LIPOPROTEIN"/>
    <property type="match status" value="1"/>
</dbReference>
<dbReference type="InterPro" id="IPR036398">
    <property type="entry name" value="CA_dom_sf"/>
</dbReference>
<feature type="chain" id="PRO_5045152452" description="carbonic anhydrase" evidence="8">
    <location>
        <begin position="22"/>
        <end position="282"/>
    </location>
</feature>
<evidence type="ECO:0000313" key="11">
    <source>
        <dbReference type="Proteomes" id="UP001357223"/>
    </source>
</evidence>
<keyword evidence="3" id="KW-0479">Metal-binding</keyword>
<reference evidence="10 11" key="1">
    <citation type="submission" date="2023-10" db="EMBL/GenBank/DDBJ databases">
        <title>Niallia locisalis sp.nov. isolated from a salt pond sample.</title>
        <authorList>
            <person name="Li X.-J."/>
            <person name="Dong L."/>
        </authorList>
    </citation>
    <scope>NUCLEOTIDE SEQUENCE [LARGE SCALE GENOMIC DNA]</scope>
    <source>
        <strain evidence="10 11">DSM 29761</strain>
    </source>
</reference>
<feature type="signal peptide" evidence="8">
    <location>
        <begin position="1"/>
        <end position="21"/>
    </location>
</feature>
<dbReference type="Gene3D" id="3.10.200.10">
    <property type="entry name" value="Alpha carbonic anhydrase"/>
    <property type="match status" value="1"/>
</dbReference>
<feature type="domain" description="Alpha-carbonic anhydrase" evidence="9">
    <location>
        <begin position="57"/>
        <end position="282"/>
    </location>
</feature>
<keyword evidence="4" id="KW-0862">Zinc</keyword>
<evidence type="ECO:0000256" key="2">
    <source>
        <dbReference type="ARBA" id="ARBA00012925"/>
    </source>
</evidence>
<evidence type="ECO:0000313" key="10">
    <source>
        <dbReference type="EMBL" id="WVX79105.1"/>
    </source>
</evidence>
<dbReference type="EMBL" id="CP137640">
    <property type="protein sequence ID" value="WVX79105.1"/>
    <property type="molecule type" value="Genomic_DNA"/>
</dbReference>
<organism evidence="10 11">
    <name type="scientific">Niallia oryzisoli</name>
    <dbReference type="NCBI Taxonomy" id="1737571"/>
    <lineage>
        <taxon>Bacteria</taxon>
        <taxon>Bacillati</taxon>
        <taxon>Bacillota</taxon>
        <taxon>Bacilli</taxon>
        <taxon>Bacillales</taxon>
        <taxon>Bacillaceae</taxon>
        <taxon>Niallia</taxon>
    </lineage>
</organism>
<dbReference type="InterPro" id="IPR001148">
    <property type="entry name" value="CA_dom"/>
</dbReference>
<dbReference type="PROSITE" id="PS51144">
    <property type="entry name" value="ALPHA_CA_2"/>
    <property type="match status" value="1"/>
</dbReference>
<keyword evidence="8" id="KW-0732">Signal</keyword>
<comment type="catalytic activity">
    <reaction evidence="6">
        <text>hydrogencarbonate + H(+) = CO2 + H2O</text>
        <dbReference type="Rhea" id="RHEA:10748"/>
        <dbReference type="ChEBI" id="CHEBI:15377"/>
        <dbReference type="ChEBI" id="CHEBI:15378"/>
        <dbReference type="ChEBI" id="CHEBI:16526"/>
        <dbReference type="ChEBI" id="CHEBI:17544"/>
        <dbReference type="EC" id="4.2.1.1"/>
    </reaction>
</comment>
<dbReference type="RefSeq" id="WP_338448038.1">
    <property type="nucleotide sequence ID" value="NZ_CP137640.1"/>
</dbReference>
<comment type="similarity">
    <text evidence="1">Belongs to the alpha-carbonic anhydrase family.</text>
</comment>
<evidence type="ECO:0000256" key="3">
    <source>
        <dbReference type="ARBA" id="ARBA00022723"/>
    </source>
</evidence>
<evidence type="ECO:0000256" key="7">
    <source>
        <dbReference type="SAM" id="MobiDB-lite"/>
    </source>
</evidence>
<dbReference type="InterPro" id="IPR023561">
    <property type="entry name" value="Carbonic_anhydrase_a-class"/>
</dbReference>
<dbReference type="SUPFAM" id="SSF51069">
    <property type="entry name" value="Carbonic anhydrase"/>
    <property type="match status" value="1"/>
</dbReference>
<dbReference type="PANTHER" id="PTHR18952:SF265">
    <property type="entry name" value="CARBONIC ANHYDRASE"/>
    <property type="match status" value="1"/>
</dbReference>
<accession>A0ABZ2C9L0</accession>
<dbReference type="CDD" id="cd03124">
    <property type="entry name" value="alpha_CA_prokaryotic_like"/>
    <property type="match status" value="1"/>
</dbReference>
<dbReference type="EC" id="4.2.1.1" evidence="2"/>
<evidence type="ECO:0000259" key="9">
    <source>
        <dbReference type="PROSITE" id="PS51144"/>
    </source>
</evidence>
<dbReference type="Proteomes" id="UP001357223">
    <property type="component" value="Chromosome"/>
</dbReference>
<keyword evidence="11" id="KW-1185">Reference proteome</keyword>
<evidence type="ECO:0000256" key="8">
    <source>
        <dbReference type="SAM" id="SignalP"/>
    </source>
</evidence>
<proteinExistence type="inferred from homology"/>
<feature type="region of interest" description="Disordered" evidence="7">
    <location>
        <begin position="46"/>
        <end position="65"/>
    </location>
</feature>
<dbReference type="Pfam" id="PF00194">
    <property type="entry name" value="Carb_anhydrase"/>
    <property type="match status" value="1"/>
</dbReference>
<dbReference type="PANTHER" id="PTHR18952">
    <property type="entry name" value="CARBONIC ANHYDRASE"/>
    <property type="match status" value="1"/>
</dbReference>
<evidence type="ECO:0000256" key="4">
    <source>
        <dbReference type="ARBA" id="ARBA00022833"/>
    </source>
</evidence>
<evidence type="ECO:0000256" key="1">
    <source>
        <dbReference type="ARBA" id="ARBA00010718"/>
    </source>
</evidence>
<keyword evidence="5" id="KW-0456">Lyase</keyword>
<sequence length="282" mass="31794">MKTKAKLLSIALILSGFLASCSEQTIPIEENVNDVKAEQTTSQLETEVKEANGSHPADWSYEGDTGPEYWGELDPSYAACSKGKEQSPINIESSQIKDSDTKADMTIQYEPTTVTLENTGYTIQANPITKRNIIVLNNKEYALEQFHFHTPSEHQFNSKNFPMELHLVHKDPYGKLAVLGVMIQEGNENEKLAAAWNALPKKASEKTIVKEPVDVKSLLPQKQTAFHYDGSLTTPPCTEGVKWLVYEQPIYMSKDQIQAFKERFPDNHRPVQPINDREIIKN</sequence>
<evidence type="ECO:0000256" key="5">
    <source>
        <dbReference type="ARBA" id="ARBA00023239"/>
    </source>
</evidence>
<dbReference type="InterPro" id="IPR041891">
    <property type="entry name" value="Alpha_CA_prokaryot-like"/>
</dbReference>